<proteinExistence type="predicted"/>
<name>A0A261FQT2_9BIFI</name>
<comment type="caution">
    <text evidence="4">The sequence shown here is derived from an EMBL/GenBank/DDBJ whole genome shotgun (WGS) entry which is preliminary data.</text>
</comment>
<dbReference type="OrthoDB" id="8578462at2"/>
<dbReference type="GO" id="GO:0005829">
    <property type="term" value="C:cytosol"/>
    <property type="evidence" value="ECO:0007669"/>
    <property type="project" value="TreeGrafter"/>
</dbReference>
<dbReference type="RefSeq" id="WP_072724480.1">
    <property type="nucleotide sequence ID" value="NZ_BDIS01000007.1"/>
</dbReference>
<organism evidence="4 5">
    <name type="scientific">Bifidobacterium lemurum</name>
    <dbReference type="NCBI Taxonomy" id="1603886"/>
    <lineage>
        <taxon>Bacteria</taxon>
        <taxon>Bacillati</taxon>
        <taxon>Actinomycetota</taxon>
        <taxon>Actinomycetes</taxon>
        <taxon>Bifidobacteriales</taxon>
        <taxon>Bifidobacteriaceae</taxon>
        <taxon>Bifidobacterium</taxon>
    </lineage>
</organism>
<keyword evidence="1" id="KW-0808">Transferase</keyword>
<sequence length="325" mass="33997">MREAKIIHCAQVCVDLTLSIDHLPERGGDVFATKNGISAGGGYNVLYAARQMGAPAVYMGAIGTGAMADVARRALGGIGVEVAGVTLPDVDTGYSVALTEPDGERTFISTRGAETMVPEDFYETIELVEGDVVYLCGYSLVHRGNTEAIKRFARKNAGWRAGHVVFDVSPVVDLIAQDSLDAIRPLNPIWSVNEREAEILCRRYAIADAADGSGGSDEAVRCRALAAYLGNPVIVRVGAEGAWYCDGGEVRHVPALRVTAVDTNGAGDAHAGVLCAALLQGMPMGRGLQLANCAAGLSTTVSGPATCPERDVVESAAESMPALDF</sequence>
<evidence type="ECO:0000256" key="1">
    <source>
        <dbReference type="ARBA" id="ARBA00022679"/>
    </source>
</evidence>
<evidence type="ECO:0000313" key="5">
    <source>
        <dbReference type="Proteomes" id="UP000216352"/>
    </source>
</evidence>
<feature type="domain" description="Carbohydrate kinase PfkB" evidence="3">
    <location>
        <begin position="38"/>
        <end position="308"/>
    </location>
</feature>
<accession>A0A261FQT2</accession>
<dbReference type="InterPro" id="IPR029056">
    <property type="entry name" value="Ribokinase-like"/>
</dbReference>
<dbReference type="STRING" id="1603886.GCA_001895165_00548"/>
<dbReference type="AlphaFoldDB" id="A0A261FQT2"/>
<evidence type="ECO:0000256" key="2">
    <source>
        <dbReference type="ARBA" id="ARBA00022777"/>
    </source>
</evidence>
<evidence type="ECO:0000313" key="4">
    <source>
        <dbReference type="EMBL" id="OZG61448.1"/>
    </source>
</evidence>
<dbReference type="SUPFAM" id="SSF53613">
    <property type="entry name" value="Ribokinase-like"/>
    <property type="match status" value="1"/>
</dbReference>
<keyword evidence="2 4" id="KW-0418">Kinase</keyword>
<dbReference type="PANTHER" id="PTHR10584:SF166">
    <property type="entry name" value="RIBOKINASE"/>
    <property type="match status" value="1"/>
</dbReference>
<dbReference type="Pfam" id="PF00294">
    <property type="entry name" value="PfkB"/>
    <property type="match status" value="1"/>
</dbReference>
<dbReference type="InterPro" id="IPR011611">
    <property type="entry name" value="PfkB_dom"/>
</dbReference>
<dbReference type="Proteomes" id="UP000216352">
    <property type="component" value="Unassembled WGS sequence"/>
</dbReference>
<gene>
    <name evidence="4" type="ORF">BLEM_1396</name>
</gene>
<evidence type="ECO:0000259" key="3">
    <source>
        <dbReference type="Pfam" id="PF00294"/>
    </source>
</evidence>
<protein>
    <submittedName>
        <fullName evidence="4">Carbohydrate kinase</fullName>
    </submittedName>
</protein>
<dbReference type="Gene3D" id="3.40.1190.20">
    <property type="match status" value="1"/>
</dbReference>
<dbReference type="PANTHER" id="PTHR10584">
    <property type="entry name" value="SUGAR KINASE"/>
    <property type="match status" value="1"/>
</dbReference>
<keyword evidence="5" id="KW-1185">Reference proteome</keyword>
<dbReference type="GO" id="GO:0016301">
    <property type="term" value="F:kinase activity"/>
    <property type="evidence" value="ECO:0007669"/>
    <property type="project" value="UniProtKB-KW"/>
</dbReference>
<reference evidence="4 5" key="1">
    <citation type="journal article" date="2017" name="BMC Genomics">
        <title>Comparative genomic and phylogenomic analyses of the Bifidobacteriaceae family.</title>
        <authorList>
            <person name="Lugli G.A."/>
            <person name="Milani C."/>
            <person name="Turroni F."/>
            <person name="Duranti S."/>
            <person name="Mancabelli L."/>
            <person name="Mangifesta M."/>
            <person name="Ferrario C."/>
            <person name="Modesto M."/>
            <person name="Mattarelli P."/>
            <person name="Jiri K."/>
            <person name="van Sinderen D."/>
            <person name="Ventura M."/>
        </authorList>
    </citation>
    <scope>NUCLEOTIDE SEQUENCE [LARGE SCALE GENOMIC DNA]</scope>
    <source>
        <strain evidence="4 5">DSM 28807</strain>
    </source>
</reference>
<dbReference type="EMBL" id="MWWX01000009">
    <property type="protein sequence ID" value="OZG61448.1"/>
    <property type="molecule type" value="Genomic_DNA"/>
</dbReference>